<evidence type="ECO:0008006" key="4">
    <source>
        <dbReference type="Google" id="ProtNLM"/>
    </source>
</evidence>
<sequence length="243" mass="25466">MTRSIIARVPVVAATSLMAAAVVAVGAPVATAQTGSPSSAELSSELGDAAGSVQELEAIIEGMNPGARGALDNGSLANLNELIANIRSGEILDVFRVVQGIPGGSQDIMTLAERASRGEVGWDRVLAATQVVLAPVTPCNTFTNSGRQGIFTNRHEIGRSGGGRVLLRLETYYVPDFVEVAYDGTVLWTTPGYVGTNGDWHVWIDVPPGVSTSMTVKVDAPGTAPSGITRWGARCDPPRRRVR</sequence>
<dbReference type="EMBL" id="BAAAQG010000003">
    <property type="protein sequence ID" value="GAA1700828.1"/>
    <property type="molecule type" value="Genomic_DNA"/>
</dbReference>
<keyword evidence="3" id="KW-1185">Reference proteome</keyword>
<gene>
    <name evidence="2" type="ORF">GCM10009831_06870</name>
</gene>
<evidence type="ECO:0000256" key="1">
    <source>
        <dbReference type="SAM" id="SignalP"/>
    </source>
</evidence>
<dbReference type="RefSeq" id="WP_182658604.1">
    <property type="nucleotide sequence ID" value="NZ_BAAAQG010000003.1"/>
</dbReference>
<name>A0ABN2I9G0_9ACTN</name>
<comment type="caution">
    <text evidence="2">The sequence shown here is derived from an EMBL/GenBank/DDBJ whole genome shotgun (WGS) entry which is preliminary data.</text>
</comment>
<dbReference type="Proteomes" id="UP001500383">
    <property type="component" value="Unassembled WGS sequence"/>
</dbReference>
<keyword evidence="1" id="KW-0732">Signal</keyword>
<evidence type="ECO:0000313" key="2">
    <source>
        <dbReference type="EMBL" id="GAA1700828.1"/>
    </source>
</evidence>
<feature type="signal peptide" evidence="1">
    <location>
        <begin position="1"/>
        <end position="32"/>
    </location>
</feature>
<protein>
    <recommendedName>
        <fullName evidence="4">Secreted protein</fullName>
    </recommendedName>
</protein>
<accession>A0ABN2I9G0</accession>
<reference evidence="2 3" key="1">
    <citation type="journal article" date="2019" name="Int. J. Syst. Evol. Microbiol.">
        <title>The Global Catalogue of Microorganisms (GCM) 10K type strain sequencing project: providing services to taxonomists for standard genome sequencing and annotation.</title>
        <authorList>
            <consortium name="The Broad Institute Genomics Platform"/>
            <consortium name="The Broad Institute Genome Sequencing Center for Infectious Disease"/>
            <person name="Wu L."/>
            <person name="Ma J."/>
        </authorList>
    </citation>
    <scope>NUCLEOTIDE SEQUENCE [LARGE SCALE GENOMIC DNA]</scope>
    <source>
        <strain evidence="2 3">JCM 16002</strain>
    </source>
</reference>
<evidence type="ECO:0000313" key="3">
    <source>
        <dbReference type="Proteomes" id="UP001500383"/>
    </source>
</evidence>
<feature type="chain" id="PRO_5046608559" description="Secreted protein" evidence="1">
    <location>
        <begin position="33"/>
        <end position="243"/>
    </location>
</feature>
<proteinExistence type="predicted"/>
<organism evidence="2 3">
    <name type="scientific">Dietzia cercidiphylli</name>
    <dbReference type="NCBI Taxonomy" id="498199"/>
    <lineage>
        <taxon>Bacteria</taxon>
        <taxon>Bacillati</taxon>
        <taxon>Actinomycetota</taxon>
        <taxon>Actinomycetes</taxon>
        <taxon>Mycobacteriales</taxon>
        <taxon>Dietziaceae</taxon>
        <taxon>Dietzia</taxon>
    </lineage>
</organism>